<dbReference type="OrthoDB" id="8452484at2"/>
<reference evidence="7 8" key="1">
    <citation type="submission" date="2019-03" db="EMBL/GenBank/DDBJ databases">
        <title>Genomic Encyclopedia of Archaeal and Bacterial Type Strains, Phase II (KMG-II): from individual species to whole genera.</title>
        <authorList>
            <person name="Goeker M."/>
        </authorList>
    </citation>
    <scope>NUCLEOTIDE SEQUENCE [LARGE SCALE GENOMIC DNA]</scope>
    <source>
        <strain evidence="7 8">DSM 45499</strain>
    </source>
</reference>
<evidence type="ECO:0000256" key="5">
    <source>
        <dbReference type="ARBA" id="ARBA00023717"/>
    </source>
</evidence>
<dbReference type="GO" id="GO:0006635">
    <property type="term" value="P:fatty acid beta-oxidation"/>
    <property type="evidence" value="ECO:0007669"/>
    <property type="project" value="TreeGrafter"/>
</dbReference>
<dbReference type="Gene3D" id="3.90.226.10">
    <property type="entry name" value="2-enoyl-CoA Hydratase, Chain A, domain 1"/>
    <property type="match status" value="1"/>
</dbReference>
<evidence type="ECO:0000313" key="7">
    <source>
        <dbReference type="EMBL" id="TDV56214.1"/>
    </source>
</evidence>
<dbReference type="CDD" id="cd06558">
    <property type="entry name" value="crotonase-like"/>
    <property type="match status" value="1"/>
</dbReference>
<keyword evidence="8" id="KW-1185">Reference proteome</keyword>
<organism evidence="7 8">
    <name type="scientific">Actinophytocola oryzae</name>
    <dbReference type="NCBI Taxonomy" id="502181"/>
    <lineage>
        <taxon>Bacteria</taxon>
        <taxon>Bacillati</taxon>
        <taxon>Actinomycetota</taxon>
        <taxon>Actinomycetes</taxon>
        <taxon>Pseudonocardiales</taxon>
        <taxon>Pseudonocardiaceae</taxon>
    </lineage>
</organism>
<dbReference type="PROSITE" id="PS00166">
    <property type="entry name" value="ENOYL_COA_HYDRATASE"/>
    <property type="match status" value="1"/>
</dbReference>
<dbReference type="Gene3D" id="1.10.12.10">
    <property type="entry name" value="Lyase 2-enoyl-coa Hydratase, Chain A, domain 2"/>
    <property type="match status" value="1"/>
</dbReference>
<gene>
    <name evidence="7" type="ORF">CLV71_102280</name>
</gene>
<evidence type="ECO:0000256" key="6">
    <source>
        <dbReference type="RuleBase" id="RU003707"/>
    </source>
</evidence>
<accession>A0A4R7W180</accession>
<proteinExistence type="inferred from homology"/>
<dbReference type="InterPro" id="IPR029045">
    <property type="entry name" value="ClpP/crotonase-like_dom_sf"/>
</dbReference>
<dbReference type="PANTHER" id="PTHR11941:SF54">
    <property type="entry name" value="ENOYL-COA HYDRATASE, MITOCHONDRIAL"/>
    <property type="match status" value="1"/>
</dbReference>
<dbReference type="InterPro" id="IPR018376">
    <property type="entry name" value="Enoyl-CoA_hyd/isom_CS"/>
</dbReference>
<dbReference type="FunFam" id="3.90.226.10:FF:000009">
    <property type="entry name" value="Carnitinyl-CoA dehydratase"/>
    <property type="match status" value="1"/>
</dbReference>
<dbReference type="Proteomes" id="UP000294927">
    <property type="component" value="Unassembled WGS sequence"/>
</dbReference>
<dbReference type="Pfam" id="PF00378">
    <property type="entry name" value="ECH_1"/>
    <property type="match status" value="1"/>
</dbReference>
<comment type="catalytic activity">
    <reaction evidence="5">
        <text>a 4-saturated-(3S)-3-hydroxyacyl-CoA = a (3E)-enoyl-CoA + H2O</text>
        <dbReference type="Rhea" id="RHEA:20724"/>
        <dbReference type="ChEBI" id="CHEBI:15377"/>
        <dbReference type="ChEBI" id="CHEBI:58521"/>
        <dbReference type="ChEBI" id="CHEBI:137480"/>
        <dbReference type="EC" id="4.2.1.17"/>
    </reaction>
</comment>
<evidence type="ECO:0000256" key="3">
    <source>
        <dbReference type="ARBA" id="ARBA00023239"/>
    </source>
</evidence>
<sequence length="260" mass="26974">MGSEVSPVTIARHGSTAVITVDNPPVNAFHPDIAEAIAELAAGVGEDPDARALVITAAGRHFMAGGDIAYLKTLNAYRSERYVLRIQEVQDQLRRLPQPVIAAINGTALGGGLELALACDIRLAASNAVLGLPEVSLGIIPGAGGTQNLPRVVSLGQAKRLLFTADRITAAEALTIGLVDEVVPAGEVLTAALDLAARIARNAPLAVTAAKRAVDLGLQTGVVDGHRIEATLFAPLTESADFAEGIAAFIDKREPSFRRG</sequence>
<dbReference type="GO" id="GO:0004300">
    <property type="term" value="F:enoyl-CoA hydratase activity"/>
    <property type="evidence" value="ECO:0007669"/>
    <property type="project" value="UniProtKB-EC"/>
</dbReference>
<name>A0A4R7W180_9PSEU</name>
<evidence type="ECO:0000256" key="1">
    <source>
        <dbReference type="ARBA" id="ARBA00005254"/>
    </source>
</evidence>
<evidence type="ECO:0000256" key="4">
    <source>
        <dbReference type="ARBA" id="ARBA00023709"/>
    </source>
</evidence>
<keyword evidence="3" id="KW-0456">Lyase</keyword>
<dbReference type="RefSeq" id="WP_133901480.1">
    <property type="nucleotide sequence ID" value="NZ_SOCP01000002.1"/>
</dbReference>
<dbReference type="SUPFAM" id="SSF52096">
    <property type="entry name" value="ClpP/crotonase"/>
    <property type="match status" value="1"/>
</dbReference>
<evidence type="ECO:0000313" key="8">
    <source>
        <dbReference type="Proteomes" id="UP000294927"/>
    </source>
</evidence>
<dbReference type="InterPro" id="IPR014748">
    <property type="entry name" value="Enoyl-CoA_hydra_C"/>
</dbReference>
<protein>
    <recommendedName>
        <fullName evidence="2">enoyl-CoA hydratase</fullName>
        <ecNumber evidence="2">4.2.1.17</ecNumber>
    </recommendedName>
</protein>
<dbReference type="PANTHER" id="PTHR11941">
    <property type="entry name" value="ENOYL-COA HYDRATASE-RELATED"/>
    <property type="match status" value="1"/>
</dbReference>
<comment type="caution">
    <text evidence="7">The sequence shown here is derived from an EMBL/GenBank/DDBJ whole genome shotgun (WGS) entry which is preliminary data.</text>
</comment>
<dbReference type="AlphaFoldDB" id="A0A4R7W180"/>
<evidence type="ECO:0000256" key="2">
    <source>
        <dbReference type="ARBA" id="ARBA00012076"/>
    </source>
</evidence>
<dbReference type="EMBL" id="SOCP01000002">
    <property type="protein sequence ID" value="TDV56214.1"/>
    <property type="molecule type" value="Genomic_DNA"/>
</dbReference>
<dbReference type="FunFam" id="1.10.12.10:FF:000001">
    <property type="entry name" value="Probable enoyl-CoA hydratase, mitochondrial"/>
    <property type="match status" value="1"/>
</dbReference>
<dbReference type="EC" id="4.2.1.17" evidence="2"/>
<dbReference type="InterPro" id="IPR001753">
    <property type="entry name" value="Enoyl-CoA_hydra/iso"/>
</dbReference>
<comment type="similarity">
    <text evidence="1 6">Belongs to the enoyl-CoA hydratase/isomerase family.</text>
</comment>
<comment type="catalytic activity">
    <reaction evidence="4">
        <text>a (3S)-3-hydroxyacyl-CoA = a (2E)-enoyl-CoA + H2O</text>
        <dbReference type="Rhea" id="RHEA:16105"/>
        <dbReference type="ChEBI" id="CHEBI:15377"/>
        <dbReference type="ChEBI" id="CHEBI:57318"/>
        <dbReference type="ChEBI" id="CHEBI:58856"/>
        <dbReference type="EC" id="4.2.1.17"/>
    </reaction>
</comment>